<protein>
    <recommendedName>
        <fullName evidence="4">GrpE protein homolog</fullName>
    </recommendedName>
</protein>
<dbReference type="OrthoDB" id="201635at2759"/>
<evidence type="ECO:0000313" key="7">
    <source>
        <dbReference type="EMBL" id="EAR92479.2"/>
    </source>
</evidence>
<evidence type="ECO:0000313" key="8">
    <source>
        <dbReference type="Proteomes" id="UP000009168"/>
    </source>
</evidence>
<dbReference type="InParanoid" id="Q236M1"/>
<keyword evidence="8" id="KW-1185">Reference proteome</keyword>
<reference evidence="8" key="1">
    <citation type="journal article" date="2006" name="PLoS Biol.">
        <title>Macronuclear genome sequence of the ciliate Tetrahymena thermophila, a model eukaryote.</title>
        <authorList>
            <person name="Eisen J.A."/>
            <person name="Coyne R.S."/>
            <person name="Wu M."/>
            <person name="Wu D."/>
            <person name="Thiagarajan M."/>
            <person name="Wortman J.R."/>
            <person name="Badger J.H."/>
            <person name="Ren Q."/>
            <person name="Amedeo P."/>
            <person name="Jones K.M."/>
            <person name="Tallon L.J."/>
            <person name="Delcher A.L."/>
            <person name="Salzberg S.L."/>
            <person name="Silva J.C."/>
            <person name="Haas B.J."/>
            <person name="Majoros W.H."/>
            <person name="Farzad M."/>
            <person name="Carlton J.M."/>
            <person name="Smith R.K. Jr."/>
            <person name="Garg J."/>
            <person name="Pearlman R.E."/>
            <person name="Karrer K.M."/>
            <person name="Sun L."/>
            <person name="Manning G."/>
            <person name="Elde N.C."/>
            <person name="Turkewitz A.P."/>
            <person name="Asai D.J."/>
            <person name="Wilkes D.E."/>
            <person name="Wang Y."/>
            <person name="Cai H."/>
            <person name="Collins K."/>
            <person name="Stewart B.A."/>
            <person name="Lee S.R."/>
            <person name="Wilamowska K."/>
            <person name="Weinberg Z."/>
            <person name="Ruzzo W.L."/>
            <person name="Wloga D."/>
            <person name="Gaertig J."/>
            <person name="Frankel J."/>
            <person name="Tsao C.-C."/>
            <person name="Gorovsky M.A."/>
            <person name="Keeling P.J."/>
            <person name="Waller R.F."/>
            <person name="Patron N.J."/>
            <person name="Cherry J.M."/>
            <person name="Stover N.A."/>
            <person name="Krieger C.J."/>
            <person name="del Toro C."/>
            <person name="Ryder H.F."/>
            <person name="Williamson S.C."/>
            <person name="Barbeau R.A."/>
            <person name="Hamilton E.P."/>
            <person name="Orias E."/>
        </authorList>
    </citation>
    <scope>NUCLEOTIDE SEQUENCE [LARGE SCALE GENOMIC DNA]</scope>
    <source>
        <strain evidence="8">SB210</strain>
    </source>
</reference>
<dbReference type="HOGENOM" id="CLU_845920_0_0_1"/>
<dbReference type="Pfam" id="PF01025">
    <property type="entry name" value="GrpE"/>
    <property type="match status" value="1"/>
</dbReference>
<dbReference type="SUPFAM" id="SSF51064">
    <property type="entry name" value="Head domain of nucleotide exchange factor GrpE"/>
    <property type="match status" value="1"/>
</dbReference>
<dbReference type="STRING" id="312017.Q236M1"/>
<keyword evidence="3 4" id="KW-0143">Chaperone</keyword>
<dbReference type="Proteomes" id="UP000009168">
    <property type="component" value="Unassembled WGS sequence"/>
</dbReference>
<dbReference type="SUPFAM" id="SSF58014">
    <property type="entry name" value="Coiled-coil domain of nucleotide exchange factor GrpE"/>
    <property type="match status" value="1"/>
</dbReference>
<dbReference type="PANTHER" id="PTHR21237:SF23">
    <property type="entry name" value="GRPE PROTEIN HOMOLOG, MITOCHONDRIAL"/>
    <property type="match status" value="1"/>
</dbReference>
<dbReference type="CDD" id="cd00446">
    <property type="entry name" value="GrpE"/>
    <property type="match status" value="1"/>
</dbReference>
<gene>
    <name evidence="7" type="ORF">TTHERM_00086760</name>
</gene>
<comment type="function">
    <text evidence="4">Essential component of the PAM complex, a complex required for the translocation of transit peptide-containing proteins from the inner membrane into the mitochondrial matrix in an ATP-dependent manner.</text>
</comment>
<dbReference type="Gene3D" id="3.90.20.20">
    <property type="match status" value="1"/>
</dbReference>
<dbReference type="RefSeq" id="XP_001012724.2">
    <property type="nucleotide sequence ID" value="XM_001012724.3"/>
</dbReference>
<evidence type="ECO:0000256" key="5">
    <source>
        <dbReference type="RuleBase" id="RU004478"/>
    </source>
</evidence>
<dbReference type="PRINTS" id="PR00773">
    <property type="entry name" value="GRPEPROTEIN"/>
</dbReference>
<evidence type="ECO:0000256" key="6">
    <source>
        <dbReference type="SAM" id="MobiDB-lite"/>
    </source>
</evidence>
<sequence length="329" mass="38169">MKSFATLVIRAAKTQNIVSTALPKNLLQSRVCAFTQIPKNNFWKNNGQDNEVKDEEVEELEKLTKQRMESETAKNQQQQEQAELKKQKEAEEKAKKQKEDEEWLKQQELKDKKREEEVRKIREKDAEKKLPESVELLLKMEGEPAKKKILHLFEQLKEKAQTLEQENKLLAEQKTAYQTQTTTWQEKAKELHNITENTLKDMELMRIRLEKEKEQTKIFAISKFAGEVLEVNDNIERALNANKELAGKENGLFEGTIMTQKILEQILQRNGIVKLNPEGEKFDPNFHDALCQVPDPTKESGSVAFVAQTGYKIYDRVLRPAKVGVTYKN</sequence>
<dbReference type="PANTHER" id="PTHR21237">
    <property type="entry name" value="GRPE PROTEIN"/>
    <property type="match status" value="1"/>
</dbReference>
<dbReference type="GO" id="GO:0051087">
    <property type="term" value="F:protein-folding chaperone binding"/>
    <property type="evidence" value="ECO:0007669"/>
    <property type="project" value="InterPro"/>
</dbReference>
<dbReference type="PROSITE" id="PS01071">
    <property type="entry name" value="GRPE"/>
    <property type="match status" value="1"/>
</dbReference>
<proteinExistence type="inferred from homology"/>
<keyword evidence="4" id="KW-0496">Mitochondrion</keyword>
<dbReference type="GO" id="GO:0000774">
    <property type="term" value="F:adenyl-nucleotide exchange factor activity"/>
    <property type="evidence" value="ECO:0007669"/>
    <property type="project" value="InterPro"/>
</dbReference>
<evidence type="ECO:0000256" key="1">
    <source>
        <dbReference type="ARBA" id="ARBA00004305"/>
    </source>
</evidence>
<comment type="similarity">
    <text evidence="2 5">Belongs to the GrpE family.</text>
</comment>
<dbReference type="GO" id="GO:0030150">
    <property type="term" value="P:protein import into mitochondrial matrix"/>
    <property type="evidence" value="ECO:0007669"/>
    <property type="project" value="TreeGrafter"/>
</dbReference>
<name>Q236M1_TETTS</name>
<dbReference type="GO" id="GO:0006457">
    <property type="term" value="P:protein folding"/>
    <property type="evidence" value="ECO:0007669"/>
    <property type="project" value="InterPro"/>
</dbReference>
<dbReference type="KEGG" id="tet:TTHERM_00086760"/>
<feature type="compositionally biased region" description="Basic and acidic residues" evidence="6">
    <location>
        <begin position="82"/>
        <end position="101"/>
    </location>
</feature>
<evidence type="ECO:0000256" key="4">
    <source>
        <dbReference type="RuleBase" id="RU000640"/>
    </source>
</evidence>
<dbReference type="eggNOG" id="KOG3003">
    <property type="taxonomic scope" value="Eukaryota"/>
</dbReference>
<evidence type="ECO:0000256" key="3">
    <source>
        <dbReference type="ARBA" id="ARBA00023186"/>
    </source>
</evidence>
<feature type="region of interest" description="Disordered" evidence="6">
    <location>
        <begin position="64"/>
        <end position="101"/>
    </location>
</feature>
<dbReference type="InterPro" id="IPR013805">
    <property type="entry name" value="GrpE_CC"/>
</dbReference>
<dbReference type="GeneID" id="7827633"/>
<dbReference type="GO" id="GO:0042803">
    <property type="term" value="F:protein homodimerization activity"/>
    <property type="evidence" value="ECO:0007669"/>
    <property type="project" value="InterPro"/>
</dbReference>
<comment type="subcellular location">
    <subcellularLocation>
        <location evidence="1 4">Mitochondrion matrix</location>
    </subcellularLocation>
</comment>
<dbReference type="GO" id="GO:0001405">
    <property type="term" value="C:PAM complex, Tim23 associated import motor"/>
    <property type="evidence" value="ECO:0007669"/>
    <property type="project" value="TreeGrafter"/>
</dbReference>
<dbReference type="FunFam" id="2.30.22.10:FF:000002">
    <property type="entry name" value="GrpE protein homolog"/>
    <property type="match status" value="1"/>
</dbReference>
<dbReference type="GO" id="GO:0051082">
    <property type="term" value="F:unfolded protein binding"/>
    <property type="evidence" value="ECO:0007669"/>
    <property type="project" value="TreeGrafter"/>
</dbReference>
<dbReference type="EMBL" id="GG662749">
    <property type="protein sequence ID" value="EAR92479.2"/>
    <property type="molecule type" value="Genomic_DNA"/>
</dbReference>
<dbReference type="InterPro" id="IPR009012">
    <property type="entry name" value="GrpE_head"/>
</dbReference>
<dbReference type="InterPro" id="IPR000740">
    <property type="entry name" value="GrpE"/>
</dbReference>
<dbReference type="Gene3D" id="2.30.22.10">
    <property type="entry name" value="Head domain of nucleotide exchange factor GrpE"/>
    <property type="match status" value="1"/>
</dbReference>
<organism evidence="7 8">
    <name type="scientific">Tetrahymena thermophila (strain SB210)</name>
    <dbReference type="NCBI Taxonomy" id="312017"/>
    <lineage>
        <taxon>Eukaryota</taxon>
        <taxon>Sar</taxon>
        <taxon>Alveolata</taxon>
        <taxon>Ciliophora</taxon>
        <taxon>Intramacronucleata</taxon>
        <taxon>Oligohymenophorea</taxon>
        <taxon>Hymenostomatida</taxon>
        <taxon>Tetrahymenina</taxon>
        <taxon>Tetrahymenidae</taxon>
        <taxon>Tetrahymena</taxon>
    </lineage>
</organism>
<evidence type="ECO:0000256" key="2">
    <source>
        <dbReference type="ARBA" id="ARBA00009054"/>
    </source>
</evidence>
<dbReference type="AlphaFoldDB" id="Q236M1"/>
<feature type="region of interest" description="Disordered" evidence="6">
    <location>
        <begin position="40"/>
        <end position="59"/>
    </location>
</feature>
<dbReference type="HAMAP" id="MF_01151">
    <property type="entry name" value="GrpE"/>
    <property type="match status" value="1"/>
</dbReference>
<accession>Q236M1</accession>